<dbReference type="Gene3D" id="3.40.630.30">
    <property type="match status" value="1"/>
</dbReference>
<accession>A0ABV2AZB7</accession>
<protein>
    <recommendedName>
        <fullName evidence="3">N-acetyltransferase domain-containing protein</fullName>
    </recommendedName>
</protein>
<dbReference type="SUPFAM" id="SSF55729">
    <property type="entry name" value="Acyl-CoA N-acyltransferases (Nat)"/>
    <property type="match status" value="1"/>
</dbReference>
<evidence type="ECO:0000256" key="1">
    <source>
        <dbReference type="ARBA" id="ARBA00022679"/>
    </source>
</evidence>
<dbReference type="InterPro" id="IPR000182">
    <property type="entry name" value="GNAT_dom"/>
</dbReference>
<sequence>MSTRETALAAGPIDDDLSLRVADALDKPILYRWHVEAYRDYIEQLWSWDEDWHRNDFGKLFAALPPLVLMQNGVGVGYIQTQARETSLHLANIVIRAPARGQGVGSAFVSYLQAHAEQRGLAVTLKVFRTNPRAQAFYSRHGFEVTGRTATHFEMCWPARKQAAD</sequence>
<proteinExistence type="predicted"/>
<dbReference type="Proteomes" id="UP001460888">
    <property type="component" value="Unassembled WGS sequence"/>
</dbReference>
<evidence type="ECO:0000313" key="5">
    <source>
        <dbReference type="Proteomes" id="UP001460888"/>
    </source>
</evidence>
<dbReference type="CDD" id="cd04301">
    <property type="entry name" value="NAT_SF"/>
    <property type="match status" value="1"/>
</dbReference>
<dbReference type="EMBL" id="APND01000002">
    <property type="protein sequence ID" value="MES1928987.1"/>
    <property type="molecule type" value="Genomic_DNA"/>
</dbReference>
<keyword evidence="2" id="KW-0012">Acyltransferase</keyword>
<comment type="caution">
    <text evidence="4">The sequence shown here is derived from an EMBL/GenBank/DDBJ whole genome shotgun (WGS) entry which is preliminary data.</text>
</comment>
<dbReference type="InterPro" id="IPR016181">
    <property type="entry name" value="Acyl_CoA_acyltransferase"/>
</dbReference>
<gene>
    <name evidence="4" type="ORF">SADO_07022</name>
</gene>
<dbReference type="InterPro" id="IPR050832">
    <property type="entry name" value="Bact_Acetyltransf"/>
</dbReference>
<reference evidence="4 5" key="1">
    <citation type="submission" date="2013-03" db="EMBL/GenBank/DDBJ databases">
        <title>Salinisphaera dokdonensis CL-ES53 Genome Sequencing.</title>
        <authorList>
            <person name="Li C."/>
            <person name="Lai Q."/>
            <person name="Shao Z."/>
        </authorList>
    </citation>
    <scope>NUCLEOTIDE SEQUENCE [LARGE SCALE GENOMIC DNA]</scope>
    <source>
        <strain evidence="4 5">CL-ES53</strain>
    </source>
</reference>
<dbReference type="PANTHER" id="PTHR43877:SF2">
    <property type="entry name" value="AMINOALKYLPHOSPHONATE N-ACETYLTRANSFERASE-RELATED"/>
    <property type="match status" value="1"/>
</dbReference>
<feature type="domain" description="N-acetyltransferase" evidence="3">
    <location>
        <begin position="17"/>
        <end position="160"/>
    </location>
</feature>
<dbReference type="Pfam" id="PF00583">
    <property type="entry name" value="Acetyltransf_1"/>
    <property type="match status" value="1"/>
</dbReference>
<evidence type="ECO:0000313" key="4">
    <source>
        <dbReference type="EMBL" id="MES1928987.1"/>
    </source>
</evidence>
<dbReference type="RefSeq" id="WP_353110456.1">
    <property type="nucleotide sequence ID" value="NZ_APND01000002.1"/>
</dbReference>
<dbReference type="PROSITE" id="PS51186">
    <property type="entry name" value="GNAT"/>
    <property type="match status" value="1"/>
</dbReference>
<evidence type="ECO:0000256" key="2">
    <source>
        <dbReference type="ARBA" id="ARBA00023315"/>
    </source>
</evidence>
<dbReference type="PANTHER" id="PTHR43877">
    <property type="entry name" value="AMINOALKYLPHOSPHONATE N-ACETYLTRANSFERASE-RELATED-RELATED"/>
    <property type="match status" value="1"/>
</dbReference>
<name>A0ABV2AZB7_9GAMM</name>
<keyword evidence="1" id="KW-0808">Transferase</keyword>
<keyword evidence="5" id="KW-1185">Reference proteome</keyword>
<organism evidence="4 5">
    <name type="scientific">Salinisphaera dokdonensis CL-ES53</name>
    <dbReference type="NCBI Taxonomy" id="1304272"/>
    <lineage>
        <taxon>Bacteria</taxon>
        <taxon>Pseudomonadati</taxon>
        <taxon>Pseudomonadota</taxon>
        <taxon>Gammaproteobacteria</taxon>
        <taxon>Salinisphaerales</taxon>
        <taxon>Salinisphaeraceae</taxon>
        <taxon>Salinisphaera</taxon>
    </lineage>
</organism>
<evidence type="ECO:0000259" key="3">
    <source>
        <dbReference type="PROSITE" id="PS51186"/>
    </source>
</evidence>